<dbReference type="PROSITE" id="PS51485">
    <property type="entry name" value="PHYTOCYANIN"/>
    <property type="match status" value="1"/>
</dbReference>
<dbReference type="PANTHER" id="PTHR33021">
    <property type="entry name" value="BLUE COPPER PROTEIN"/>
    <property type="match status" value="1"/>
</dbReference>
<dbReference type="Gene3D" id="2.60.40.420">
    <property type="entry name" value="Cupredoxins - blue copper proteins"/>
    <property type="match status" value="1"/>
</dbReference>
<evidence type="ECO:0000259" key="2">
    <source>
        <dbReference type="PROSITE" id="PS51485"/>
    </source>
</evidence>
<dbReference type="InterPro" id="IPR039391">
    <property type="entry name" value="Phytocyanin-like"/>
</dbReference>
<keyword evidence="4" id="KW-1185">Reference proteome</keyword>
<evidence type="ECO:0000313" key="3">
    <source>
        <dbReference type="EMBL" id="KAF4390328.1"/>
    </source>
</evidence>
<proteinExistence type="predicted"/>
<dbReference type="AlphaFoldDB" id="A0A7J6H6T3"/>
<comment type="caution">
    <text evidence="3">The sequence shown here is derived from an EMBL/GenBank/DDBJ whole genome shotgun (WGS) entry which is preliminary data.</text>
</comment>
<dbReference type="GO" id="GO:0009055">
    <property type="term" value="F:electron transfer activity"/>
    <property type="evidence" value="ECO:0007669"/>
    <property type="project" value="InterPro"/>
</dbReference>
<feature type="chain" id="PRO_5029704093" description="Phytocyanin domain-containing protein" evidence="1">
    <location>
        <begin position="26"/>
        <end position="142"/>
    </location>
</feature>
<evidence type="ECO:0000313" key="4">
    <source>
        <dbReference type="Proteomes" id="UP000583929"/>
    </source>
</evidence>
<evidence type="ECO:0000256" key="1">
    <source>
        <dbReference type="SAM" id="SignalP"/>
    </source>
</evidence>
<organism evidence="3 4">
    <name type="scientific">Cannabis sativa</name>
    <name type="common">Hemp</name>
    <name type="synonym">Marijuana</name>
    <dbReference type="NCBI Taxonomy" id="3483"/>
    <lineage>
        <taxon>Eukaryota</taxon>
        <taxon>Viridiplantae</taxon>
        <taxon>Streptophyta</taxon>
        <taxon>Embryophyta</taxon>
        <taxon>Tracheophyta</taxon>
        <taxon>Spermatophyta</taxon>
        <taxon>Magnoliopsida</taxon>
        <taxon>eudicotyledons</taxon>
        <taxon>Gunneridae</taxon>
        <taxon>Pentapetalae</taxon>
        <taxon>rosids</taxon>
        <taxon>fabids</taxon>
        <taxon>Rosales</taxon>
        <taxon>Cannabaceae</taxon>
        <taxon>Cannabis</taxon>
    </lineage>
</organism>
<dbReference type="InterPro" id="IPR008972">
    <property type="entry name" value="Cupredoxin"/>
</dbReference>
<protein>
    <recommendedName>
        <fullName evidence="2">Phytocyanin domain-containing protein</fullName>
    </recommendedName>
</protein>
<dbReference type="SUPFAM" id="SSF49503">
    <property type="entry name" value="Cupredoxins"/>
    <property type="match status" value="1"/>
</dbReference>
<feature type="signal peptide" evidence="1">
    <location>
        <begin position="1"/>
        <end position="25"/>
    </location>
</feature>
<dbReference type="Pfam" id="PF02298">
    <property type="entry name" value="Cu_bind_like"/>
    <property type="match status" value="1"/>
</dbReference>
<dbReference type="GO" id="GO:0005886">
    <property type="term" value="C:plasma membrane"/>
    <property type="evidence" value="ECO:0007669"/>
    <property type="project" value="TreeGrafter"/>
</dbReference>
<dbReference type="Proteomes" id="UP000583929">
    <property type="component" value="Unassembled WGS sequence"/>
</dbReference>
<dbReference type="PANTHER" id="PTHR33021:SF197">
    <property type="entry name" value="EARLY NODULIN-LIKE PROTEIN 13"/>
    <property type="match status" value="1"/>
</dbReference>
<accession>A0A7J6H6T3</accession>
<feature type="domain" description="Phytocyanin" evidence="2">
    <location>
        <begin position="1"/>
        <end position="90"/>
    </location>
</feature>
<keyword evidence="1" id="KW-0732">Signal</keyword>
<dbReference type="InterPro" id="IPR003245">
    <property type="entry name" value="Phytocyanin_dom"/>
</dbReference>
<reference evidence="3 4" key="1">
    <citation type="journal article" date="2020" name="bioRxiv">
        <title>Sequence and annotation of 42 cannabis genomes reveals extensive copy number variation in cannabinoid synthesis and pathogen resistance genes.</title>
        <authorList>
            <person name="Mckernan K.J."/>
            <person name="Helbert Y."/>
            <person name="Kane L.T."/>
            <person name="Ebling H."/>
            <person name="Zhang L."/>
            <person name="Liu B."/>
            <person name="Eaton Z."/>
            <person name="Mclaughlin S."/>
            <person name="Kingan S."/>
            <person name="Baybayan P."/>
            <person name="Concepcion G."/>
            <person name="Jordan M."/>
            <person name="Riva A."/>
            <person name="Barbazuk W."/>
            <person name="Harkins T."/>
        </authorList>
    </citation>
    <scope>NUCLEOTIDE SEQUENCE [LARGE SCALE GENOMIC DNA]</scope>
    <source>
        <strain evidence="4">cv. Jamaican Lion 4</strain>
        <tissue evidence="3">Leaf</tissue>
    </source>
</reference>
<gene>
    <name evidence="3" type="ORF">G4B88_024334</name>
</gene>
<name>A0A7J6H6T3_CANSA</name>
<dbReference type="EMBL" id="JAATIQ010000063">
    <property type="protein sequence ID" value="KAF4390328.1"/>
    <property type="molecule type" value="Genomic_DNA"/>
</dbReference>
<sequence length="142" mass="15007">MAPGFSRSSLILLLLFSLVFTISEAKEILVGGNSDSCKEDYETCNTGEAIKEHKDGNTKVSLERAGPFYFISGAKGHCQKGQKLIVVVLSPRRSRFFGVSPAPSPAEIDGPAVAPTSAATSSFGRRSGLLVVLAFGVVLALF</sequence>